<dbReference type="RefSeq" id="WP_150379723.1">
    <property type="nucleotide sequence ID" value="NZ_RZUH01000007.1"/>
</dbReference>
<evidence type="ECO:0000256" key="1">
    <source>
        <dbReference type="SAM" id="Coils"/>
    </source>
</evidence>
<dbReference type="SUPFAM" id="SSF58104">
    <property type="entry name" value="Methyl-accepting chemotaxis protein (MCP) signaling domain"/>
    <property type="match status" value="1"/>
</dbReference>
<organism evidence="3 4">
    <name type="scientific">Bifidobacterium myosotis</name>
    <dbReference type="NCBI Taxonomy" id="1630166"/>
    <lineage>
        <taxon>Bacteria</taxon>
        <taxon>Bacillati</taxon>
        <taxon>Actinomycetota</taxon>
        <taxon>Actinomycetes</taxon>
        <taxon>Bifidobacteriales</taxon>
        <taxon>Bifidobacteriaceae</taxon>
        <taxon>Bifidobacterium</taxon>
    </lineage>
</organism>
<evidence type="ECO:0000256" key="2">
    <source>
        <dbReference type="SAM" id="MobiDB-lite"/>
    </source>
</evidence>
<reference evidence="3 4" key="1">
    <citation type="journal article" date="2019" name="Syst. Appl. Microbiol.">
        <title>Characterization of Bifidobacterium species in feaces of the Egyptian fruit bat: Description of B. vespertilionis sp. nov. and B. rousetti sp. nov.</title>
        <authorList>
            <person name="Modesto M."/>
            <person name="Satti M."/>
            <person name="Watanabe K."/>
            <person name="Puglisi E."/>
            <person name="Morelli L."/>
            <person name="Huang C.-H."/>
            <person name="Liou J.-S."/>
            <person name="Miyashita M."/>
            <person name="Tamura T."/>
            <person name="Saito S."/>
            <person name="Mori K."/>
            <person name="Huang L."/>
            <person name="Sciavilla P."/>
            <person name="Sandri C."/>
            <person name="Spiezio C."/>
            <person name="Vitali F."/>
            <person name="Cavalieri D."/>
            <person name="Perpetuini G."/>
            <person name="Tofalo R."/>
            <person name="Bonetti A."/>
            <person name="Arita M."/>
            <person name="Mattarelli P."/>
        </authorList>
    </citation>
    <scope>NUCLEOTIDE SEQUENCE [LARGE SCALE GENOMIC DNA]</scope>
    <source>
        <strain evidence="3 4">RST17</strain>
    </source>
</reference>
<name>A0A5M9ZI14_9BIFI</name>
<evidence type="ECO:0000313" key="3">
    <source>
        <dbReference type="EMBL" id="KAA8827254.1"/>
    </source>
</evidence>
<accession>A0A5M9ZI14</accession>
<protein>
    <submittedName>
        <fullName evidence="3">Uncharacterized protein</fullName>
    </submittedName>
</protein>
<evidence type="ECO:0000313" key="4">
    <source>
        <dbReference type="Proteomes" id="UP000410049"/>
    </source>
</evidence>
<keyword evidence="1" id="KW-0175">Coiled coil</keyword>
<feature type="coiled-coil region" evidence="1">
    <location>
        <begin position="539"/>
        <end position="566"/>
    </location>
</feature>
<feature type="coiled-coil region" evidence="1">
    <location>
        <begin position="194"/>
        <end position="262"/>
    </location>
</feature>
<feature type="region of interest" description="Disordered" evidence="2">
    <location>
        <begin position="1725"/>
        <end position="1779"/>
    </location>
</feature>
<comment type="caution">
    <text evidence="3">The sequence shown here is derived from an EMBL/GenBank/DDBJ whole genome shotgun (WGS) entry which is preliminary data.</text>
</comment>
<proteinExistence type="predicted"/>
<dbReference type="Proteomes" id="UP000410049">
    <property type="component" value="Unassembled WGS sequence"/>
</dbReference>
<gene>
    <name evidence="3" type="ORF">EMO91_09435</name>
</gene>
<sequence length="1998" mass="215977">MAGGMYSAGKVGVDIVPDTSGFWALLHAELSSRRPEVTVDVNMRGVAQAESTLSRLDGRTLTNVVRIEGDDSGLRRIDRMIRQQRLLWEKRPITSKYDLDDRPFISKITRLASTVEDGTERVSSFVRQSDRSVTDTLRDNITSLRKTQSEYDREVTEATRRRERLINDEKAAYDMYAEAIDANRVRIERLTKSSEDANRTLEWSKRRMKELRAEGDTAGADWFKNTRIPELREQIKGFTAQIREAKKEIRDYKKEQDKLYTADFDNRVAEQTRKIEDGTRKWEESVDAIREYSSQLKDSKLLQDEFAQSTDRMTSMFRKSLDVQKQADILARQQAQTLPRLTEGQRMLADVLGDVDGKYTDLDGAMSDSRRAMDQQRRTARDLTDVFDEQGNAVRDLMQAFERFKPMGIDSLTGQQLNQTIKQLDALKEYAVRHPIEAKLRMDTGDWDRSYTDVMFKAEKLRAKLERDHEVDVRVKVWEDSADRLEQRLERLRHTRVDIPVDWQVEQEGLITAMRETAAKIKADPSRRWELEADLDVSMHTAEEKLRKFEDEHDELKMDLDLETALARAHLAYFTRPRTVDVFANFKGTDLGKILTGMTSGATGLKGVQNQFDNLVNTFDKLDKVVPKWSLLGAGLTSLGAGLLNLGRTVGGVGVSLASMSKAALAAPAALAGLASAGYVGYRIFGDLKERFDVTQTALADLNHQLGDSAWDEYGDDLYRLADDIAPTLTRGLNGIAVEEGKVLDGLISVVRQSDETRQLPNIFDNTRTAVANLNPGLQSLARAFLGLGDQTSQYLPRMASYISNVADYWARWVDTASKTGQIGTAMEKAIEQGGYLKSSVMDLTGVITGLFRPLAEDQNGLQTFAENIHKADEAVNSVRFQETLTAWVDGATAAQQGMRNAFKDVGDAFYSLKDVTRDVFSDAGQIVGSGITAISRVLQQSKNGIRDFSNGIRDGFTEAFDAIGDAGPMFSDLASMVGQLSRTFGGTFAASLKAAAPLITAIAKGAEVLSSAFAKLPEPVQAAMGLWVTFGRAGMQAFTSLKTGMLQNIQQTMQYQKMLGELGLSADKAGVSMRTLVSALNQVRSGSYAGALSGAVAEVNALGTAAQSSSRKILAVNAATKETAGSTLLLANSSGKMTGSIENIGNSASKTVGKFSGLKSAASGLVGLLGGPWGAAATAAFMGISAAAADYTAKSQATQEATQNIANAMNNVSFSATKAGTAISNISQQMVAAFANKDYAEGGSNWLASTGLFGPASNGNDKFKDTASAAKQLGITLNDLSTVVKNGGSAYDEYSGNLFKNTKFMDDNYKAAKKVQQSASQMITDMRDQIETTADANGHSRSYIDTLMSLGNATDFMALKAKSFTEQQADYVAAGQLAAQTATDETNARIRAAQANSSYEKTLASVGSAIAQVNALAAQGQQVWDVQAKSFDFTTEAGRTASDTLTSLASSANSYLQAMIDNGASYDQVSAEQKKMKDSLSDTANQLTNNAEGASAYADSLLMTPDTISTQIELHAEEAKNNLLQYIGLLEKTFPNSKNGQAAFNTVLNMAASGAISSMDEVLAKKNELLKGLRDGTMVITVDADGNQAVMSLKTVQELGGKLQDGAYKVSISAEDAATPNIEKIVGLLSQSGLDGKQITMFLNAEGNAKLSIDDVRNALTALGMDPKDIEILLNAEGDAPEQTALVKQKLEELGATPKQIEWFLKAIDQTSDGTGSAQENIDNVQQRQPASIKAQDDTGEGTSSAQRNIDLVKQGTPAPIDASDNTPAPTDNAKRNIDSVKGKRVNVDAATGGLAGVQNLAGAINGLQDKTVTITTNFMRNFIDNYMKTGDNYAPGVSLHPASGGRIFGPGTGTSDSIPAMVSNGEMVIRASSVKKLDKQFGKDFLDSLNAYGKVPAGTSPAALKYRARSQAYAAGGRVIATKGMPEVTSVVNNIVQSNENAMDEKTIQAAVASGFAAALKANQMKLAFDARGAARVMAEPMSREMGMLEKSGRMR</sequence>
<dbReference type="EMBL" id="RZUH01000007">
    <property type="protein sequence ID" value="KAA8827254.1"/>
    <property type="molecule type" value="Genomic_DNA"/>
</dbReference>